<accession>A0A840MGI0</accession>
<dbReference type="RefSeq" id="WP_246490837.1">
    <property type="nucleotide sequence ID" value="NZ_JACHHY010000004.1"/>
</dbReference>
<protein>
    <submittedName>
        <fullName evidence="2">Putative Zn-dependent protease</fullName>
    </submittedName>
</protein>
<comment type="caution">
    <text evidence="2">The sequence shown here is derived from an EMBL/GenBank/DDBJ whole genome shotgun (WGS) entry which is preliminary data.</text>
</comment>
<sequence>MMKSYFFELADFIQTRLQGGEDFTAWLSGEQSDFVRFNHGKVRQAGLVSQLYLNLRLIRGQKHTAISLSLNGGRASDQARVTGALSQLRDLLPDVAEDPHLLLNTEPRSTERQEASRLPSSEAIVEDVVAAANGYDFVGFLASGPMFSGFANSWGQRNWHETASFSLDWSLYAGGDKAVKAGYAATEWQRDQFCHKFDHAAAQLLLLQKTAQTIKPGQYRAYLTPSAVGELVGMMNWGGFSEKSLRTKRSSLIKLADGELALNPMVSLLEHTAEGLAPGFQGEGFIKPAHVDLVKAGRFAGSMISPRTAREYGIAANGAGDGEYFQSLQMAAGDLAQDRVLAELGTGLYISNLWYLNFSDRVNARVTGMTRFATFWVENGEIVAPLNVMRFDDSLFRMLGNNLSALTQERDLLVETQTYSSRQSSSMRLPGALLSDMTLVL</sequence>
<reference evidence="2 3" key="1">
    <citation type="submission" date="2020-08" db="EMBL/GenBank/DDBJ databases">
        <title>Genomic Encyclopedia of Type Strains, Phase IV (KMG-IV): sequencing the most valuable type-strain genomes for metagenomic binning, comparative biology and taxonomic classification.</title>
        <authorList>
            <person name="Goeker M."/>
        </authorList>
    </citation>
    <scope>NUCLEOTIDE SEQUENCE [LARGE SCALE GENOMIC DNA]</scope>
    <source>
        <strain evidence="2 3">DSM 27165</strain>
    </source>
</reference>
<dbReference type="EMBL" id="JACHHY010000004">
    <property type="protein sequence ID" value="MBB5017510.1"/>
    <property type="molecule type" value="Genomic_DNA"/>
</dbReference>
<dbReference type="AlphaFoldDB" id="A0A840MGI0"/>
<dbReference type="SUPFAM" id="SSF111283">
    <property type="entry name" value="Putative modulator of DNA gyrase, PmbA/TldD"/>
    <property type="match status" value="1"/>
</dbReference>
<dbReference type="PANTHER" id="PTHR43666:SF1">
    <property type="entry name" value="CONSERVED PROTEIN"/>
    <property type="match status" value="1"/>
</dbReference>
<keyword evidence="2" id="KW-0378">Hydrolase</keyword>
<dbReference type="Proteomes" id="UP000575898">
    <property type="component" value="Unassembled WGS sequence"/>
</dbReference>
<evidence type="ECO:0000313" key="2">
    <source>
        <dbReference type="EMBL" id="MBB5017510.1"/>
    </source>
</evidence>
<organism evidence="2 3">
    <name type="scientific">Chitinivorax tropicus</name>
    <dbReference type="NCBI Taxonomy" id="714531"/>
    <lineage>
        <taxon>Bacteria</taxon>
        <taxon>Pseudomonadati</taxon>
        <taxon>Pseudomonadota</taxon>
        <taxon>Betaproteobacteria</taxon>
        <taxon>Chitinivorax</taxon>
    </lineage>
</organism>
<dbReference type="GO" id="GO:0006508">
    <property type="term" value="P:proteolysis"/>
    <property type="evidence" value="ECO:0007669"/>
    <property type="project" value="UniProtKB-KW"/>
</dbReference>
<evidence type="ECO:0000259" key="1">
    <source>
        <dbReference type="Pfam" id="PF19289"/>
    </source>
</evidence>
<dbReference type="Pfam" id="PF19289">
    <property type="entry name" value="PmbA_TldD_3rd"/>
    <property type="match status" value="1"/>
</dbReference>
<dbReference type="GO" id="GO:0008237">
    <property type="term" value="F:metallopeptidase activity"/>
    <property type="evidence" value="ECO:0007669"/>
    <property type="project" value="InterPro"/>
</dbReference>
<keyword evidence="3" id="KW-1185">Reference proteome</keyword>
<dbReference type="InterPro" id="IPR036059">
    <property type="entry name" value="TldD/PmbA_sf"/>
</dbReference>
<name>A0A840MGI0_9PROT</name>
<feature type="domain" description="Metalloprotease TldD/E C-terminal" evidence="1">
    <location>
        <begin position="216"/>
        <end position="438"/>
    </location>
</feature>
<dbReference type="PANTHER" id="PTHR43666">
    <property type="entry name" value="TLDD PROTEIN"/>
    <property type="match status" value="1"/>
</dbReference>
<gene>
    <name evidence="2" type="ORF">HNQ59_000779</name>
</gene>
<evidence type="ECO:0000313" key="3">
    <source>
        <dbReference type="Proteomes" id="UP000575898"/>
    </source>
</evidence>
<keyword evidence="2" id="KW-0645">Protease</keyword>
<proteinExistence type="predicted"/>
<dbReference type="InterPro" id="IPR045569">
    <property type="entry name" value="Metalloprtase-TldD/E_C"/>
</dbReference>